<evidence type="ECO:0000256" key="2">
    <source>
        <dbReference type="ARBA" id="ARBA00004429"/>
    </source>
</evidence>
<gene>
    <name evidence="12" type="ORF">E4L96_00805</name>
</gene>
<dbReference type="InterPro" id="IPR000700">
    <property type="entry name" value="PAS-assoc_C"/>
</dbReference>
<dbReference type="EC" id="2.7.13.3" evidence="3"/>
<keyword evidence="8" id="KW-0812">Transmembrane</keyword>
<keyword evidence="6" id="KW-0418">Kinase</keyword>
<evidence type="ECO:0000256" key="5">
    <source>
        <dbReference type="ARBA" id="ARBA00022679"/>
    </source>
</evidence>
<dbReference type="InterPro" id="IPR005467">
    <property type="entry name" value="His_kinase_dom"/>
</dbReference>
<sequence>MQEDTVWIAVLALALAGALGALAWTWRAHRRLLAERQTLATRMSDLERAYLDAPLGLAMLDRELRYTRINRLLADLNGIPIEAHIGRTVRSLLPQIASQVEGPFMEVLRTGQPKLGLVFTGETVAMPGVLRYWKENVYPIVGPTGRVEGLNVAVEEITEQTRLNDALRASGERERQRAAELEAVRLATPAAILISQDVHCDRIIGNPESERLLRMAQGSNPSANPSEHAHMRPYKEYLDGRLLAPHELPMQIAARTGQDVRALPIDFIFDNGDVVHTLATAAPLRNEKGQVRGAVGAFVDITAIKRAEQTVVLESRRKDEFLATLAHELRNPLAAIQTGLELMRLPGKAGDARVRDTMERQLRHLVRLIDDLLDVSRISYGKLELKKEIVDLRAVIERAVELSEQQIASAGHTLESGCEGGPYFVEADVVRLAQVLANLLSNAAKYTPHGGRIGLHCRREEQEVVVDVTDTGIGIEPEVLPKVFDMFSQIESGRGFRQGGMGVGLSLAQQLVQLHGGTLTVASPGAGQGSTFTVRLPLSFVERRQEMRPVPAAVEDPPATHKRILVLDDNVDAAGMLSELLALGGHDIRVAHSGVEAIRLAGEFRPELAFLDIGLPDMSGYDVARALRGDPALANMTLVALTGWGSEKDRADSRAAGFDVHLTKPITLTDLNRILPHGVPEPEG</sequence>
<protein>
    <recommendedName>
        <fullName evidence="3">histidine kinase</fullName>
        <ecNumber evidence="3">2.7.13.3</ecNumber>
    </recommendedName>
</protein>
<dbReference type="OrthoDB" id="9087351at2"/>
<keyword evidence="5" id="KW-0808">Transferase</keyword>
<dbReference type="Proteomes" id="UP000298438">
    <property type="component" value="Unassembled WGS sequence"/>
</dbReference>
<dbReference type="Gene3D" id="3.30.565.10">
    <property type="entry name" value="Histidine kinase-like ATPase, C-terminal domain"/>
    <property type="match status" value="1"/>
</dbReference>
<dbReference type="InterPro" id="IPR004358">
    <property type="entry name" value="Sig_transdc_His_kin-like_C"/>
</dbReference>
<feature type="domain" description="PAC" evidence="11">
    <location>
        <begin position="261"/>
        <end position="313"/>
    </location>
</feature>
<dbReference type="AlphaFoldDB" id="A0A4Y9SZ30"/>
<dbReference type="PANTHER" id="PTHR43547:SF2">
    <property type="entry name" value="HYBRID SIGNAL TRANSDUCTION HISTIDINE KINASE C"/>
    <property type="match status" value="1"/>
</dbReference>
<dbReference type="SUPFAM" id="SSF47384">
    <property type="entry name" value="Homodimeric domain of signal transducing histidine kinase"/>
    <property type="match status" value="1"/>
</dbReference>
<dbReference type="InterPro" id="IPR011006">
    <property type="entry name" value="CheY-like_superfamily"/>
</dbReference>
<dbReference type="SMART" id="SM00388">
    <property type="entry name" value="HisKA"/>
    <property type="match status" value="1"/>
</dbReference>
<dbReference type="FunFam" id="3.30.565.10:FF:000006">
    <property type="entry name" value="Sensor histidine kinase WalK"/>
    <property type="match status" value="1"/>
</dbReference>
<dbReference type="PANTHER" id="PTHR43547">
    <property type="entry name" value="TWO-COMPONENT HISTIDINE KINASE"/>
    <property type="match status" value="1"/>
</dbReference>
<evidence type="ECO:0000256" key="3">
    <source>
        <dbReference type="ARBA" id="ARBA00012438"/>
    </source>
</evidence>
<evidence type="ECO:0000259" key="10">
    <source>
        <dbReference type="PROSITE" id="PS50110"/>
    </source>
</evidence>
<name>A0A4Y9SZ30_9BURK</name>
<evidence type="ECO:0000313" key="13">
    <source>
        <dbReference type="Proteomes" id="UP000298438"/>
    </source>
</evidence>
<keyword evidence="8" id="KW-1133">Transmembrane helix</keyword>
<comment type="caution">
    <text evidence="12">The sequence shown here is derived from an EMBL/GenBank/DDBJ whole genome shotgun (WGS) entry which is preliminary data.</text>
</comment>
<dbReference type="EMBL" id="SPVF01000011">
    <property type="protein sequence ID" value="TFW29986.1"/>
    <property type="molecule type" value="Genomic_DNA"/>
</dbReference>
<comment type="subcellular location">
    <subcellularLocation>
        <location evidence="2">Cell inner membrane</location>
        <topology evidence="2">Multi-pass membrane protein</topology>
    </subcellularLocation>
</comment>
<dbReference type="CDD" id="cd00082">
    <property type="entry name" value="HisKA"/>
    <property type="match status" value="1"/>
</dbReference>
<feature type="transmembrane region" description="Helical" evidence="8">
    <location>
        <begin position="6"/>
        <end position="26"/>
    </location>
</feature>
<dbReference type="CDD" id="cd16922">
    <property type="entry name" value="HATPase_EvgS-ArcB-TorS-like"/>
    <property type="match status" value="1"/>
</dbReference>
<dbReference type="InterPro" id="IPR003594">
    <property type="entry name" value="HATPase_dom"/>
</dbReference>
<feature type="domain" description="Response regulatory" evidence="10">
    <location>
        <begin position="563"/>
        <end position="679"/>
    </location>
</feature>
<proteinExistence type="predicted"/>
<dbReference type="InterPro" id="IPR003661">
    <property type="entry name" value="HisK_dim/P_dom"/>
</dbReference>
<dbReference type="Gene3D" id="3.40.50.2300">
    <property type="match status" value="1"/>
</dbReference>
<dbReference type="SUPFAM" id="SSF55874">
    <property type="entry name" value="ATPase domain of HSP90 chaperone/DNA topoisomerase II/histidine kinase"/>
    <property type="match status" value="1"/>
</dbReference>
<dbReference type="PROSITE" id="PS50109">
    <property type="entry name" value="HIS_KIN"/>
    <property type="match status" value="1"/>
</dbReference>
<dbReference type="RefSeq" id="WP_135205341.1">
    <property type="nucleotide sequence ID" value="NZ_SPVF01000011.1"/>
</dbReference>
<dbReference type="GO" id="GO:0000155">
    <property type="term" value="F:phosphorelay sensor kinase activity"/>
    <property type="evidence" value="ECO:0007669"/>
    <property type="project" value="InterPro"/>
</dbReference>
<evidence type="ECO:0000313" key="12">
    <source>
        <dbReference type="EMBL" id="TFW29986.1"/>
    </source>
</evidence>
<keyword evidence="8" id="KW-0472">Membrane</keyword>
<evidence type="ECO:0000256" key="4">
    <source>
        <dbReference type="ARBA" id="ARBA00022553"/>
    </source>
</evidence>
<reference evidence="12 13" key="1">
    <citation type="submission" date="2019-03" db="EMBL/GenBank/DDBJ databases">
        <title>Draft Genome Sequence of Massilia arenosa sp. nov., a Novel Massilia Species Isolated from a Sandy-loam Maize Soil.</title>
        <authorList>
            <person name="Raths R."/>
            <person name="Peta V."/>
            <person name="Bucking H."/>
        </authorList>
    </citation>
    <scope>NUCLEOTIDE SEQUENCE [LARGE SCALE GENOMIC DNA]</scope>
    <source>
        <strain evidence="12 13">MC02</strain>
    </source>
</reference>
<evidence type="ECO:0000256" key="7">
    <source>
        <dbReference type="PROSITE-ProRule" id="PRU00169"/>
    </source>
</evidence>
<dbReference type="InterPro" id="IPR013656">
    <property type="entry name" value="PAS_4"/>
</dbReference>
<dbReference type="InterPro" id="IPR035965">
    <property type="entry name" value="PAS-like_dom_sf"/>
</dbReference>
<dbReference type="SMART" id="SM00387">
    <property type="entry name" value="HATPase_c"/>
    <property type="match status" value="1"/>
</dbReference>
<dbReference type="Gene3D" id="3.30.450.20">
    <property type="entry name" value="PAS domain"/>
    <property type="match status" value="2"/>
</dbReference>
<dbReference type="SUPFAM" id="SSF52172">
    <property type="entry name" value="CheY-like"/>
    <property type="match status" value="1"/>
</dbReference>
<dbReference type="InterPro" id="IPR036890">
    <property type="entry name" value="HATPase_C_sf"/>
</dbReference>
<dbReference type="PROSITE" id="PS50113">
    <property type="entry name" value="PAC"/>
    <property type="match status" value="1"/>
</dbReference>
<evidence type="ECO:0000256" key="6">
    <source>
        <dbReference type="ARBA" id="ARBA00022777"/>
    </source>
</evidence>
<dbReference type="Pfam" id="PF00512">
    <property type="entry name" value="HisKA"/>
    <property type="match status" value="1"/>
</dbReference>
<dbReference type="PRINTS" id="PR00344">
    <property type="entry name" value="BCTRLSENSOR"/>
</dbReference>
<dbReference type="Pfam" id="PF08448">
    <property type="entry name" value="PAS_4"/>
    <property type="match status" value="1"/>
</dbReference>
<evidence type="ECO:0000259" key="11">
    <source>
        <dbReference type="PROSITE" id="PS50113"/>
    </source>
</evidence>
<dbReference type="GO" id="GO:0005886">
    <property type="term" value="C:plasma membrane"/>
    <property type="evidence" value="ECO:0007669"/>
    <property type="project" value="UniProtKB-SubCell"/>
</dbReference>
<organism evidence="12 13">
    <name type="scientific">Zemynaea arenosa</name>
    <dbReference type="NCBI Taxonomy" id="2561931"/>
    <lineage>
        <taxon>Bacteria</taxon>
        <taxon>Pseudomonadati</taxon>
        <taxon>Pseudomonadota</taxon>
        <taxon>Betaproteobacteria</taxon>
        <taxon>Burkholderiales</taxon>
        <taxon>Oxalobacteraceae</taxon>
        <taxon>Telluria group</taxon>
        <taxon>Zemynaea</taxon>
    </lineage>
</organism>
<comment type="catalytic activity">
    <reaction evidence="1">
        <text>ATP + protein L-histidine = ADP + protein N-phospho-L-histidine.</text>
        <dbReference type="EC" id="2.7.13.3"/>
    </reaction>
</comment>
<dbReference type="Gene3D" id="1.10.287.130">
    <property type="match status" value="1"/>
</dbReference>
<evidence type="ECO:0000256" key="1">
    <source>
        <dbReference type="ARBA" id="ARBA00000085"/>
    </source>
</evidence>
<dbReference type="PROSITE" id="PS50110">
    <property type="entry name" value="RESPONSE_REGULATORY"/>
    <property type="match status" value="1"/>
</dbReference>
<keyword evidence="13" id="KW-1185">Reference proteome</keyword>
<dbReference type="Pfam" id="PF00072">
    <property type="entry name" value="Response_reg"/>
    <property type="match status" value="1"/>
</dbReference>
<dbReference type="CDD" id="cd17580">
    <property type="entry name" value="REC_2_DhkD-like"/>
    <property type="match status" value="1"/>
</dbReference>
<dbReference type="SUPFAM" id="SSF55785">
    <property type="entry name" value="PYP-like sensor domain (PAS domain)"/>
    <property type="match status" value="2"/>
</dbReference>
<accession>A0A4Y9SZ30</accession>
<dbReference type="InterPro" id="IPR036097">
    <property type="entry name" value="HisK_dim/P_sf"/>
</dbReference>
<feature type="modified residue" description="4-aspartylphosphate" evidence="7">
    <location>
        <position position="612"/>
    </location>
</feature>
<evidence type="ECO:0000259" key="9">
    <source>
        <dbReference type="PROSITE" id="PS50109"/>
    </source>
</evidence>
<feature type="domain" description="Histidine kinase" evidence="9">
    <location>
        <begin position="324"/>
        <end position="540"/>
    </location>
</feature>
<dbReference type="InterPro" id="IPR001789">
    <property type="entry name" value="Sig_transdc_resp-reg_receiver"/>
</dbReference>
<dbReference type="Pfam" id="PF02518">
    <property type="entry name" value="HATPase_c"/>
    <property type="match status" value="1"/>
</dbReference>
<dbReference type="SMART" id="SM00448">
    <property type="entry name" value="REC"/>
    <property type="match status" value="1"/>
</dbReference>
<evidence type="ECO:0000256" key="8">
    <source>
        <dbReference type="SAM" id="Phobius"/>
    </source>
</evidence>
<keyword evidence="4 7" id="KW-0597">Phosphoprotein</keyword>